<dbReference type="InterPro" id="IPR021183">
    <property type="entry name" value="NatA_aux_su"/>
</dbReference>
<evidence type="ECO:0000256" key="1">
    <source>
        <dbReference type="ARBA" id="ARBA00022737"/>
    </source>
</evidence>
<gene>
    <name evidence="4" type="ORF">FIBSPDRAFT_950116</name>
</gene>
<dbReference type="Pfam" id="PF12569">
    <property type="entry name" value="NatA_aux_su"/>
    <property type="match status" value="1"/>
</dbReference>
<dbReference type="InterPro" id="IPR019734">
    <property type="entry name" value="TPR_rpt"/>
</dbReference>
<evidence type="ECO:0000256" key="2">
    <source>
        <dbReference type="ARBA" id="ARBA00022803"/>
    </source>
</evidence>
<feature type="region of interest" description="Disordered" evidence="3">
    <location>
        <begin position="618"/>
        <end position="643"/>
    </location>
</feature>
<dbReference type="Gene3D" id="1.25.40.1010">
    <property type="match status" value="1"/>
</dbReference>
<dbReference type="Pfam" id="PF13181">
    <property type="entry name" value="TPR_8"/>
    <property type="match status" value="1"/>
</dbReference>
<dbReference type="STRING" id="436010.A0A166P4I6"/>
<reference evidence="4" key="1">
    <citation type="journal article" date="2016" name="Mol. Biol. Evol.">
        <title>Comparative Genomics of Early-Diverging Mushroom-Forming Fungi Provides Insights into the Origins of Lignocellulose Decay Capabilities.</title>
        <authorList>
            <person name="Nagy L.G."/>
            <person name="Riley R."/>
            <person name="Tritt A."/>
            <person name="Adam C."/>
            <person name="Daum C."/>
            <person name="Floudas D."/>
            <person name="Sun H."/>
            <person name="Yadav J.S."/>
            <person name="Pangilinan J."/>
            <person name="Larsson K.H."/>
            <person name="Matsuura K."/>
            <person name="Barry K."/>
            <person name="Labutti K."/>
            <person name="Kuo R."/>
            <person name="Ohm R.A."/>
            <person name="Bhattacharya S.S."/>
            <person name="Shirouzu T."/>
            <person name="Yoshinaga Y."/>
            <person name="Martin F.M."/>
            <person name="Grigoriev I.V."/>
            <person name="Hibbett D.S."/>
        </authorList>
    </citation>
    <scope>NUCLEOTIDE SEQUENCE [LARGE SCALE GENOMIC DNA]</scope>
    <source>
        <strain evidence="4">CBS 109695</strain>
    </source>
</reference>
<keyword evidence="1" id="KW-0677">Repeat</keyword>
<protein>
    <submittedName>
        <fullName evidence="4">N-terminal acetyltransferase A, auxiliary subunit</fullName>
    </submittedName>
</protein>
<dbReference type="EMBL" id="KV417519">
    <property type="protein sequence ID" value="KZP25701.1"/>
    <property type="molecule type" value="Genomic_DNA"/>
</dbReference>
<dbReference type="InterPro" id="IPR011990">
    <property type="entry name" value="TPR-like_helical_dom_sf"/>
</dbReference>
<organism evidence="4">
    <name type="scientific">Athelia psychrophila</name>
    <dbReference type="NCBI Taxonomy" id="1759441"/>
    <lineage>
        <taxon>Eukaryota</taxon>
        <taxon>Fungi</taxon>
        <taxon>Dikarya</taxon>
        <taxon>Basidiomycota</taxon>
        <taxon>Agaricomycotina</taxon>
        <taxon>Agaricomycetes</taxon>
        <taxon>Agaricomycetidae</taxon>
        <taxon>Atheliales</taxon>
        <taxon>Atheliaceae</taxon>
        <taxon>Athelia</taxon>
    </lineage>
</organism>
<dbReference type="FunFam" id="1.25.40.1040:FF:000003">
    <property type="entry name" value="N-terminal acetyltransferase A, auxiliary subunit"/>
    <property type="match status" value="1"/>
</dbReference>
<evidence type="ECO:0000313" key="4">
    <source>
        <dbReference type="EMBL" id="KZP25701.1"/>
    </source>
</evidence>
<dbReference type="PIRSF" id="PIRSF000422">
    <property type="entry name" value="N-terminal-AcTrfase-A_aux_su"/>
    <property type="match status" value="1"/>
</dbReference>
<proteinExistence type="predicted"/>
<keyword evidence="2" id="KW-0802">TPR repeat</keyword>
<sequence>MPPAIVSGVPKQRYLPPKESTLFKEVLTLYENKQLKKGQKTADQILKKYPEHGETLVMKGLILTHMGRREEGKEFVKRGMRHDLTSHICWHVYGLIEKGEKNYEGALKSYTQALRIDGENINILRDTAHLQAQLRVYDGLIDTRHTILFLRPNLRQNWIGLAVAYHLNGNLRDAKKVLEQYESVLANVTDYDVEHSEVMLYHVRVLEDLGEVNEALALLDICARSRAIVDLTSIKEYRARLYTKLGSGDAEHTWRALVEQNGDNYSYIRGFLSNKGIDVDHITDENRDETLEILSGLSEISPRAAALRRQALAVATGEKFKELAKPYLLHALTKGVPSLFVDVKSLYVDVHKQQVIEDIVEELRESLVVGSPAPTSPPDADEPPTTYLWTLYFLAQHHSSLSRPARAISLLDIALQHTPTLPEIHTCRARVLKRAGDLFGAAKSLESARLLDGQDRFLNTKCAKYRFRAGLIEQANEILGLFTKKDAPSPGADLEDMQSTWYLLEQGDAYNRTRQLALALKKYVSVQKLFDEFEDDQYDFHGYSLRKFTVNMYFQLIAWEDQLRTHPAYISASLSASRIWVAVHDDSSLTLPPGYNEADDKKAKKKAKKAAATKLQEMAKKGATVANDEKTLEPPAPVDEDPDGSKLIAATDGLERAAKLLNPIVALVKDNIDVWIATYDVAIRRKKYLQAVQALNHAQSLEPDHPELHIRRADLRKRATSLPQPPPAPISTLFAEALSSISPEEPALETQNSQYLQRNPTCGKAIFASAKVSSILGGPKEEVEDVLFTTLTPDVLLDIKSALEILTYLEGMNSSRHTEYRAACDSKFELSTVFKSAEELEVLRKDVPKADVSEDAKKAEVME</sequence>
<name>A0A166P4I6_9AGAM</name>
<dbReference type="AlphaFoldDB" id="A0A166P4I6"/>
<dbReference type="SMART" id="SM00028">
    <property type="entry name" value="TPR"/>
    <property type="match status" value="6"/>
</dbReference>
<dbReference type="Gene3D" id="1.25.40.1040">
    <property type="match status" value="1"/>
</dbReference>
<dbReference type="GO" id="GO:0031415">
    <property type="term" value="C:NatA complex"/>
    <property type="evidence" value="ECO:0007669"/>
    <property type="project" value="TreeGrafter"/>
</dbReference>
<accession>A0A166P4I6</accession>
<dbReference type="OrthoDB" id="10263032at2759"/>
<dbReference type="SUPFAM" id="SSF48452">
    <property type="entry name" value="TPR-like"/>
    <property type="match status" value="3"/>
</dbReference>
<evidence type="ECO:0000256" key="3">
    <source>
        <dbReference type="SAM" id="MobiDB-lite"/>
    </source>
</evidence>
<dbReference type="PANTHER" id="PTHR22767:SF2">
    <property type="entry name" value="N(ALPHA)-ACETYLTRANSFERASE 15_16, ISOFORM A"/>
    <property type="match status" value="1"/>
</dbReference>
<dbReference type="PANTHER" id="PTHR22767">
    <property type="entry name" value="N-TERMINAL ACETYLTRANSFERASE-RELATED"/>
    <property type="match status" value="1"/>
</dbReference>